<evidence type="ECO:0000256" key="1">
    <source>
        <dbReference type="SAM" id="Phobius"/>
    </source>
</evidence>
<feature type="transmembrane region" description="Helical" evidence="1">
    <location>
        <begin position="103"/>
        <end position="128"/>
    </location>
</feature>
<dbReference type="SUPFAM" id="SSF103473">
    <property type="entry name" value="MFS general substrate transporter"/>
    <property type="match status" value="1"/>
</dbReference>
<protein>
    <recommendedName>
        <fullName evidence="3">Major facilitator superfamily (MFS) profile domain-containing protein</fullName>
    </recommendedName>
</protein>
<feature type="transmembrane region" description="Helical" evidence="1">
    <location>
        <begin position="7"/>
        <end position="29"/>
    </location>
</feature>
<name>A0A382SC31_9ZZZZ</name>
<feature type="non-terminal residue" evidence="2">
    <location>
        <position position="129"/>
    </location>
</feature>
<reference evidence="2" key="1">
    <citation type="submission" date="2018-05" db="EMBL/GenBank/DDBJ databases">
        <authorList>
            <person name="Lanie J.A."/>
            <person name="Ng W.-L."/>
            <person name="Kazmierczak K.M."/>
            <person name="Andrzejewski T.M."/>
            <person name="Davidsen T.M."/>
            <person name="Wayne K.J."/>
            <person name="Tettelin H."/>
            <person name="Glass J.I."/>
            <person name="Rusch D."/>
            <person name="Podicherti R."/>
            <person name="Tsui H.-C.T."/>
            <person name="Winkler M.E."/>
        </authorList>
    </citation>
    <scope>NUCLEOTIDE SEQUENCE</scope>
</reference>
<proteinExistence type="predicted"/>
<accession>A0A382SC31</accession>
<keyword evidence="1" id="KW-0472">Membrane</keyword>
<gene>
    <name evidence="2" type="ORF">METZ01_LOCUS359325</name>
</gene>
<keyword evidence="1" id="KW-1133">Transmembrane helix</keyword>
<dbReference type="AlphaFoldDB" id="A0A382SC31"/>
<evidence type="ECO:0008006" key="3">
    <source>
        <dbReference type="Google" id="ProtNLM"/>
    </source>
</evidence>
<feature type="transmembrane region" description="Helical" evidence="1">
    <location>
        <begin position="79"/>
        <end position="97"/>
    </location>
</feature>
<organism evidence="2">
    <name type="scientific">marine metagenome</name>
    <dbReference type="NCBI Taxonomy" id="408172"/>
    <lineage>
        <taxon>unclassified sequences</taxon>
        <taxon>metagenomes</taxon>
        <taxon>ecological metagenomes</taxon>
    </lineage>
</organism>
<dbReference type="EMBL" id="UINC01127387">
    <property type="protein sequence ID" value="SVD06471.1"/>
    <property type="molecule type" value="Genomic_DNA"/>
</dbReference>
<dbReference type="Gene3D" id="1.20.1250.20">
    <property type="entry name" value="MFS general substrate transporter like domains"/>
    <property type="match status" value="1"/>
</dbReference>
<evidence type="ECO:0000313" key="2">
    <source>
        <dbReference type="EMBL" id="SVD06471.1"/>
    </source>
</evidence>
<dbReference type="InterPro" id="IPR036259">
    <property type="entry name" value="MFS_trans_sf"/>
</dbReference>
<keyword evidence="1" id="KW-0812">Transmembrane</keyword>
<sequence>MSNIRIYYGWVIVIIAIVGGAFTSGAGVWGPSVFVAPMSEELGWSRSAFFGAFTVRALVAGALAPVLGPLQDTQNGPRLLMIVSACTLGGSLVLLKYVDNLWFFYLVFGGMGAISSVALGGMVTNAIVP</sequence>